<dbReference type="GO" id="GO:0036503">
    <property type="term" value="P:ERAD pathway"/>
    <property type="evidence" value="ECO:0007669"/>
    <property type="project" value="TreeGrafter"/>
</dbReference>
<dbReference type="KEGG" id="psoj:PHYSODRAFT_469177"/>
<gene>
    <name evidence="2" type="ORF">PHYSODRAFT_469177</name>
</gene>
<dbReference type="SMR" id="G4YPH2"/>
<dbReference type="GeneID" id="20653781"/>
<evidence type="ECO:0000313" key="3">
    <source>
        <dbReference type="Proteomes" id="UP000002640"/>
    </source>
</evidence>
<dbReference type="SUPFAM" id="SSF54236">
    <property type="entry name" value="Ubiquitin-like"/>
    <property type="match status" value="1"/>
</dbReference>
<sequence>MSSSAPPPASAPEPAAEPPVAAEGAQLYLKVRTLDQKTYPITIRAAASVPQLKELVAVETGVTLARQRLIYRGRVLKNDQMLAAYSLEDGHVLHLV</sequence>
<protein>
    <recommendedName>
        <fullName evidence="1">Ubiquitin-like domain-containing protein</fullName>
    </recommendedName>
</protein>
<evidence type="ECO:0000313" key="2">
    <source>
        <dbReference type="EMBL" id="EGZ27952.1"/>
    </source>
</evidence>
<dbReference type="PANTHER" id="PTHR15204:SF0">
    <property type="entry name" value="LARGE PROLINE-RICH PROTEIN BAG6"/>
    <property type="match status" value="1"/>
</dbReference>
<reference evidence="2 3" key="1">
    <citation type="journal article" date="2006" name="Science">
        <title>Phytophthora genome sequences uncover evolutionary origins and mechanisms of pathogenesis.</title>
        <authorList>
            <person name="Tyler B.M."/>
            <person name="Tripathy S."/>
            <person name="Zhang X."/>
            <person name="Dehal P."/>
            <person name="Jiang R.H."/>
            <person name="Aerts A."/>
            <person name="Arredondo F.D."/>
            <person name="Baxter L."/>
            <person name="Bensasson D."/>
            <person name="Beynon J.L."/>
            <person name="Chapman J."/>
            <person name="Damasceno C.M."/>
            <person name="Dorrance A.E."/>
            <person name="Dou D."/>
            <person name="Dickerman A.W."/>
            <person name="Dubchak I.L."/>
            <person name="Garbelotto M."/>
            <person name="Gijzen M."/>
            <person name="Gordon S.G."/>
            <person name="Govers F."/>
            <person name="Grunwald N.J."/>
            <person name="Huang W."/>
            <person name="Ivors K.L."/>
            <person name="Jones R.W."/>
            <person name="Kamoun S."/>
            <person name="Krampis K."/>
            <person name="Lamour K.H."/>
            <person name="Lee M.K."/>
            <person name="McDonald W.H."/>
            <person name="Medina M."/>
            <person name="Meijer H.J."/>
            <person name="Nordberg E.K."/>
            <person name="Maclean D.J."/>
            <person name="Ospina-Giraldo M.D."/>
            <person name="Morris P.F."/>
            <person name="Phuntumart V."/>
            <person name="Putnam N.H."/>
            <person name="Rash S."/>
            <person name="Rose J.K."/>
            <person name="Sakihama Y."/>
            <person name="Salamov A.A."/>
            <person name="Savidor A."/>
            <person name="Scheuring C.F."/>
            <person name="Smith B.M."/>
            <person name="Sobral B.W."/>
            <person name="Terry A."/>
            <person name="Torto-Alalibo T.A."/>
            <person name="Win J."/>
            <person name="Xu Z."/>
            <person name="Zhang H."/>
            <person name="Grigoriev I.V."/>
            <person name="Rokhsar D.S."/>
            <person name="Boore J.L."/>
        </authorList>
    </citation>
    <scope>NUCLEOTIDE SEQUENCE [LARGE SCALE GENOMIC DNA]</scope>
    <source>
        <strain evidence="2 3">P6497</strain>
    </source>
</reference>
<dbReference type="RefSeq" id="XP_009515227.1">
    <property type="nucleotide sequence ID" value="XM_009516932.1"/>
</dbReference>
<dbReference type="Proteomes" id="UP000002640">
    <property type="component" value="Unassembled WGS sequence"/>
</dbReference>
<dbReference type="GO" id="GO:0051787">
    <property type="term" value="F:misfolded protein binding"/>
    <property type="evidence" value="ECO:0007669"/>
    <property type="project" value="TreeGrafter"/>
</dbReference>
<dbReference type="InterPro" id="IPR000626">
    <property type="entry name" value="Ubiquitin-like_dom"/>
</dbReference>
<feature type="non-terminal residue" evidence="2">
    <location>
        <position position="96"/>
    </location>
</feature>
<proteinExistence type="predicted"/>
<dbReference type="EMBL" id="JH159151">
    <property type="protein sequence ID" value="EGZ27952.1"/>
    <property type="molecule type" value="Genomic_DNA"/>
</dbReference>
<dbReference type="AlphaFoldDB" id="G4YPH2"/>
<dbReference type="PROSITE" id="PS50053">
    <property type="entry name" value="UBIQUITIN_2"/>
    <property type="match status" value="1"/>
</dbReference>
<dbReference type="STRING" id="1094619.G4YPH2"/>
<dbReference type="SMART" id="SM00213">
    <property type="entry name" value="UBQ"/>
    <property type="match status" value="1"/>
</dbReference>
<dbReference type="PANTHER" id="PTHR15204">
    <property type="entry name" value="LARGE PROLINE-RICH PROTEIN BAG6"/>
    <property type="match status" value="1"/>
</dbReference>
<dbReference type="Gene3D" id="3.10.20.90">
    <property type="entry name" value="Phosphatidylinositol 3-kinase Catalytic Subunit, Chain A, domain 1"/>
    <property type="match status" value="1"/>
</dbReference>
<accession>G4YPH2</accession>
<evidence type="ECO:0000259" key="1">
    <source>
        <dbReference type="PROSITE" id="PS50053"/>
    </source>
</evidence>
<dbReference type="OMA" id="SYHVEEG"/>
<dbReference type="GO" id="GO:0071818">
    <property type="term" value="C:BAT3 complex"/>
    <property type="evidence" value="ECO:0007669"/>
    <property type="project" value="TreeGrafter"/>
</dbReference>
<organism evidence="2 3">
    <name type="scientific">Phytophthora sojae (strain P6497)</name>
    <name type="common">Soybean stem and root rot agent</name>
    <name type="synonym">Phytophthora megasperma f. sp. glycines</name>
    <dbReference type="NCBI Taxonomy" id="1094619"/>
    <lineage>
        <taxon>Eukaryota</taxon>
        <taxon>Sar</taxon>
        <taxon>Stramenopiles</taxon>
        <taxon>Oomycota</taxon>
        <taxon>Peronosporomycetes</taxon>
        <taxon>Peronosporales</taxon>
        <taxon>Peronosporaceae</taxon>
        <taxon>Phytophthora</taxon>
    </lineage>
</organism>
<dbReference type="FunFam" id="3.10.20.90:FF:000154">
    <property type="entry name" value="Large proline-rich protein BAG6"/>
    <property type="match status" value="1"/>
</dbReference>
<name>G4YPH2_PHYSP</name>
<dbReference type="InterPro" id="IPR029071">
    <property type="entry name" value="Ubiquitin-like_domsf"/>
</dbReference>
<dbReference type="Pfam" id="PF00240">
    <property type="entry name" value="ubiquitin"/>
    <property type="match status" value="1"/>
</dbReference>
<keyword evidence="3" id="KW-1185">Reference proteome</keyword>
<feature type="domain" description="Ubiquitin-like" evidence="1">
    <location>
        <begin position="27"/>
        <end position="96"/>
    </location>
</feature>
<dbReference type="InParanoid" id="G4YPH2"/>
<dbReference type="GO" id="GO:0031593">
    <property type="term" value="F:polyubiquitin modification-dependent protein binding"/>
    <property type="evidence" value="ECO:0007669"/>
    <property type="project" value="TreeGrafter"/>
</dbReference>